<dbReference type="PRINTS" id="PR00080">
    <property type="entry name" value="SDRFAMILY"/>
</dbReference>
<keyword evidence="5" id="KW-1185">Reference proteome</keyword>
<dbReference type="GO" id="GO:0016616">
    <property type="term" value="F:oxidoreductase activity, acting on the CH-OH group of donors, NAD or NADP as acceptor"/>
    <property type="evidence" value="ECO:0007669"/>
    <property type="project" value="UniProtKB-ARBA"/>
</dbReference>
<accession>A0A5N5SHB5</accession>
<reference evidence="4 5" key="1">
    <citation type="journal article" date="2019" name="PLoS Biol.">
        <title>Sex chromosomes control vertical transmission of feminizing Wolbachia symbionts in an isopod.</title>
        <authorList>
            <person name="Becking T."/>
            <person name="Chebbi M.A."/>
            <person name="Giraud I."/>
            <person name="Moumen B."/>
            <person name="Laverre T."/>
            <person name="Caubet Y."/>
            <person name="Peccoud J."/>
            <person name="Gilbert C."/>
            <person name="Cordaux R."/>
        </authorList>
    </citation>
    <scope>NUCLEOTIDE SEQUENCE [LARGE SCALE GENOMIC DNA]</scope>
    <source>
        <strain evidence="4">ANa2</strain>
        <tissue evidence="4">Whole body excluding digestive tract and cuticle</tissue>
    </source>
</reference>
<dbReference type="PRINTS" id="PR00081">
    <property type="entry name" value="GDHRDH"/>
</dbReference>
<dbReference type="FunFam" id="3.40.50.720:FF:000047">
    <property type="entry name" value="NADP-dependent L-serine/L-allo-threonine dehydrogenase"/>
    <property type="match status" value="1"/>
</dbReference>
<comment type="caution">
    <text evidence="4">The sequence shown here is derived from an EMBL/GenBank/DDBJ whole genome shotgun (WGS) entry which is preliminary data.</text>
</comment>
<dbReference type="Gene3D" id="3.40.50.720">
    <property type="entry name" value="NAD(P)-binding Rossmann-like Domain"/>
    <property type="match status" value="1"/>
</dbReference>
<evidence type="ECO:0000313" key="4">
    <source>
        <dbReference type="EMBL" id="KAB7493683.1"/>
    </source>
</evidence>
<dbReference type="EMBL" id="SEYY01025089">
    <property type="protein sequence ID" value="KAB7493683.1"/>
    <property type="molecule type" value="Genomic_DNA"/>
</dbReference>
<evidence type="ECO:0000313" key="5">
    <source>
        <dbReference type="Proteomes" id="UP000326759"/>
    </source>
</evidence>
<evidence type="ECO:0000256" key="1">
    <source>
        <dbReference type="ARBA" id="ARBA00006484"/>
    </source>
</evidence>
<name>A0A5N5SHB5_9CRUS</name>
<dbReference type="InterPro" id="IPR020904">
    <property type="entry name" value="Sc_DH/Rdtase_CS"/>
</dbReference>
<dbReference type="PROSITE" id="PS00061">
    <property type="entry name" value="ADH_SHORT"/>
    <property type="match status" value="1"/>
</dbReference>
<organism evidence="4 5">
    <name type="scientific">Armadillidium nasatum</name>
    <dbReference type="NCBI Taxonomy" id="96803"/>
    <lineage>
        <taxon>Eukaryota</taxon>
        <taxon>Metazoa</taxon>
        <taxon>Ecdysozoa</taxon>
        <taxon>Arthropoda</taxon>
        <taxon>Crustacea</taxon>
        <taxon>Multicrustacea</taxon>
        <taxon>Malacostraca</taxon>
        <taxon>Eumalacostraca</taxon>
        <taxon>Peracarida</taxon>
        <taxon>Isopoda</taxon>
        <taxon>Oniscidea</taxon>
        <taxon>Crinocheta</taxon>
        <taxon>Armadillidiidae</taxon>
        <taxon>Armadillidium</taxon>
    </lineage>
</organism>
<dbReference type="InterPro" id="IPR002347">
    <property type="entry name" value="SDR_fam"/>
</dbReference>
<dbReference type="AlphaFoldDB" id="A0A5N5SHB5"/>
<dbReference type="PANTHER" id="PTHR43115">
    <property type="entry name" value="DEHYDROGENASE/REDUCTASE SDR FAMILY MEMBER 11"/>
    <property type="match status" value="1"/>
</dbReference>
<keyword evidence="2" id="KW-0560">Oxidoreductase</keyword>
<evidence type="ECO:0000256" key="3">
    <source>
        <dbReference type="RuleBase" id="RU000363"/>
    </source>
</evidence>
<dbReference type="SUPFAM" id="SSF51735">
    <property type="entry name" value="NAD(P)-binding Rossmann-fold domains"/>
    <property type="match status" value="1"/>
</dbReference>
<sequence>MEKWSGRVAVVTGANSGIGALLSQKLLENGMIVIGVDREIANIEKASKEVKKGKLVAMKCDLTKDEEVIAVFDQIKKEYNGVDVCINNAGFTNNKPLLSGQPSEWREMLDVNVVALCLVAKLAVLSMRERKVDDGHIVNICSMAGHFVLPLSEFHFYTSTKFAVKALTEGLRQELEELNSKIRVSEVCPGIVKTNFYSRFSDERMKELHKLLPPMEPENIVDAIIYLLSAPPSVEVRDIIVSGK</sequence>
<dbReference type="Proteomes" id="UP000326759">
    <property type="component" value="Unassembled WGS sequence"/>
</dbReference>
<dbReference type="Pfam" id="PF00106">
    <property type="entry name" value="adh_short"/>
    <property type="match status" value="1"/>
</dbReference>
<evidence type="ECO:0000256" key="2">
    <source>
        <dbReference type="ARBA" id="ARBA00023002"/>
    </source>
</evidence>
<comment type="similarity">
    <text evidence="1 3">Belongs to the short-chain dehydrogenases/reductases (SDR) family.</text>
</comment>
<proteinExistence type="inferred from homology"/>
<gene>
    <name evidence="4" type="ORF">Anas_09960</name>
</gene>
<dbReference type="InterPro" id="IPR036291">
    <property type="entry name" value="NAD(P)-bd_dom_sf"/>
</dbReference>
<dbReference type="OrthoDB" id="1933717at2759"/>
<dbReference type="PANTHER" id="PTHR43115:SF4">
    <property type="entry name" value="DEHYDROGENASE_REDUCTASE SDR FAMILY MEMBER 11"/>
    <property type="match status" value="1"/>
</dbReference>
<protein>
    <submittedName>
        <fullName evidence="4">Dehydrogenase/reductase SDR family member 11</fullName>
    </submittedName>
</protein>